<feature type="modified residue" description="4-aspartylphosphate" evidence="3">
    <location>
        <position position="52"/>
    </location>
</feature>
<gene>
    <name evidence="6" type="ORF">SAMN06272737_12179</name>
</gene>
<dbReference type="OrthoDB" id="5195276at2"/>
<dbReference type="SMART" id="SM00448">
    <property type="entry name" value="REC"/>
    <property type="match status" value="1"/>
</dbReference>
<dbReference type="PANTHER" id="PTHR44591">
    <property type="entry name" value="STRESS RESPONSE REGULATOR PROTEIN 1"/>
    <property type="match status" value="1"/>
</dbReference>
<dbReference type="InterPro" id="IPR011006">
    <property type="entry name" value="CheY-like_superfamily"/>
</dbReference>
<dbReference type="InterPro" id="IPR008207">
    <property type="entry name" value="Sig_transdc_His_kin_Hpt_dom"/>
</dbReference>
<dbReference type="RefSeq" id="WP_089337871.1">
    <property type="nucleotide sequence ID" value="NZ_FZNO01000021.1"/>
</dbReference>
<dbReference type="Gene3D" id="1.20.120.160">
    <property type="entry name" value="HPT domain"/>
    <property type="match status" value="1"/>
</dbReference>
<protein>
    <submittedName>
        <fullName evidence="6">Hpt domain-containing protein</fullName>
    </submittedName>
</protein>
<dbReference type="Gene3D" id="3.40.50.2300">
    <property type="match status" value="1"/>
</dbReference>
<keyword evidence="7" id="KW-1185">Reference proteome</keyword>
<dbReference type="GO" id="GO:0000160">
    <property type="term" value="P:phosphorelay signal transduction system"/>
    <property type="evidence" value="ECO:0007669"/>
    <property type="project" value="InterPro"/>
</dbReference>
<feature type="domain" description="Response regulatory" evidence="4">
    <location>
        <begin position="3"/>
        <end position="117"/>
    </location>
</feature>
<dbReference type="InterPro" id="IPR036641">
    <property type="entry name" value="HPT_dom_sf"/>
</dbReference>
<evidence type="ECO:0000313" key="6">
    <source>
        <dbReference type="EMBL" id="SNR72865.1"/>
    </source>
</evidence>
<evidence type="ECO:0000259" key="5">
    <source>
        <dbReference type="PROSITE" id="PS50894"/>
    </source>
</evidence>
<name>A0A238YNZ5_9ACTN</name>
<dbReference type="InterPro" id="IPR001789">
    <property type="entry name" value="Sig_transdc_resp-reg_receiver"/>
</dbReference>
<proteinExistence type="predicted"/>
<evidence type="ECO:0000313" key="7">
    <source>
        <dbReference type="Proteomes" id="UP000198403"/>
    </source>
</evidence>
<organism evidence="6 7">
    <name type="scientific">Blastococcus mobilis</name>
    <dbReference type="NCBI Taxonomy" id="1938746"/>
    <lineage>
        <taxon>Bacteria</taxon>
        <taxon>Bacillati</taxon>
        <taxon>Actinomycetota</taxon>
        <taxon>Actinomycetes</taxon>
        <taxon>Geodermatophilales</taxon>
        <taxon>Geodermatophilaceae</taxon>
        <taxon>Blastococcus</taxon>
    </lineage>
</organism>
<dbReference type="PANTHER" id="PTHR44591:SF25">
    <property type="entry name" value="CHEMOTAXIS TWO-COMPONENT RESPONSE REGULATOR"/>
    <property type="match status" value="1"/>
</dbReference>
<sequence>MLTALVVDDEADARRRVAGLLRLGGWHVREAADAADALRQAASIDVDLVVTDVSLPGGNGPAMLRRMRRNGSRARFLVVTSDPSDEVRADAVTAGAMACLAKPVGARLLLDFLRSRTTGPAAQVPLTEVREWADLHDADVDAELMDRLHEMYVDALPGRLRAIASGTRSGNAPAVVSAAHTLAGTSGQLGHPEVASVCRAIAADARRGVMAHARVVELQELARV</sequence>
<dbReference type="AlphaFoldDB" id="A0A238YNZ5"/>
<dbReference type="SUPFAM" id="SSF47226">
    <property type="entry name" value="Histidine-containing phosphotransfer domain, HPT domain"/>
    <property type="match status" value="1"/>
</dbReference>
<dbReference type="PROSITE" id="PS50110">
    <property type="entry name" value="RESPONSE_REGULATORY"/>
    <property type="match status" value="1"/>
</dbReference>
<feature type="modified residue" description="Phosphohistidine" evidence="2">
    <location>
        <position position="180"/>
    </location>
</feature>
<dbReference type="EMBL" id="FZNO01000021">
    <property type="protein sequence ID" value="SNR72865.1"/>
    <property type="molecule type" value="Genomic_DNA"/>
</dbReference>
<dbReference type="Pfam" id="PF00072">
    <property type="entry name" value="Response_reg"/>
    <property type="match status" value="1"/>
</dbReference>
<dbReference type="InterPro" id="IPR050595">
    <property type="entry name" value="Bact_response_regulator"/>
</dbReference>
<dbReference type="SUPFAM" id="SSF52172">
    <property type="entry name" value="CheY-like"/>
    <property type="match status" value="1"/>
</dbReference>
<keyword evidence="1 3" id="KW-0597">Phosphoprotein</keyword>
<accession>A0A238YNZ5</accession>
<evidence type="ECO:0000256" key="2">
    <source>
        <dbReference type="PROSITE-ProRule" id="PRU00110"/>
    </source>
</evidence>
<dbReference type="CDD" id="cd00156">
    <property type="entry name" value="REC"/>
    <property type="match status" value="1"/>
</dbReference>
<evidence type="ECO:0000256" key="3">
    <source>
        <dbReference type="PROSITE-ProRule" id="PRU00169"/>
    </source>
</evidence>
<reference evidence="6 7" key="1">
    <citation type="submission" date="2017-06" db="EMBL/GenBank/DDBJ databases">
        <authorList>
            <person name="Kim H.J."/>
            <person name="Triplett B.A."/>
        </authorList>
    </citation>
    <scope>NUCLEOTIDE SEQUENCE [LARGE SCALE GENOMIC DNA]</scope>
    <source>
        <strain evidence="6 7">DSM 44272</strain>
    </source>
</reference>
<dbReference type="PROSITE" id="PS50894">
    <property type="entry name" value="HPT"/>
    <property type="match status" value="1"/>
</dbReference>
<dbReference type="Proteomes" id="UP000198403">
    <property type="component" value="Unassembled WGS sequence"/>
</dbReference>
<evidence type="ECO:0000256" key="1">
    <source>
        <dbReference type="ARBA" id="ARBA00022553"/>
    </source>
</evidence>
<evidence type="ECO:0000259" key="4">
    <source>
        <dbReference type="PROSITE" id="PS50110"/>
    </source>
</evidence>
<feature type="domain" description="HPt" evidence="5">
    <location>
        <begin position="141"/>
        <end position="224"/>
    </location>
</feature>
<dbReference type="Pfam" id="PF01627">
    <property type="entry name" value="Hpt"/>
    <property type="match status" value="1"/>
</dbReference>